<feature type="binding site" evidence="6">
    <location>
        <position position="499"/>
    </location>
    <ligand>
        <name>Ca(2+)</name>
        <dbReference type="ChEBI" id="CHEBI:29108"/>
    </ligand>
</feature>
<evidence type="ECO:0000256" key="4">
    <source>
        <dbReference type="ARBA" id="ARBA00022801"/>
    </source>
</evidence>
<evidence type="ECO:0000313" key="11">
    <source>
        <dbReference type="Proteomes" id="UP001159659"/>
    </source>
</evidence>
<evidence type="ECO:0000256" key="7">
    <source>
        <dbReference type="PIRSR" id="PIRSR601382-3"/>
    </source>
</evidence>
<sequence>MSTIGHERSQQLKFWKNTKFIGNIFIVLLFLYVRLTFQYNKVDNVSADAGDLHGATNQDWQHPNDNANEQGNLRSKKHLPVQTLVQTDAFNHTTGGNVGDGADQDAAEEMLTDEGQEARRLAVRNAMIFAWGNYEEYAFGADEIGPKDGRNFSNVWGNIACSLVDGLDTLCVSVFETIIREVGCLLYHLQSVHEGEKFTSWADYRATIADVGTLQLETRYLSDITGDLKYAEMGDAFYKIVQREGSYNKTGLFPVHFDTVRGEFATNSSLITVGSFGDSFYEYLLKVYIHSGKRQEDKYLREFYDDAVRGIEEYLLYFSIPDNLYFLHEITVPSLSRDLSMSHLACFVPGMLALGTLSETQDHAKNAKHLELAEKLMETCYQLYHRQVTGLSPEHVSFPMMQAVDSRYILRPETVESLFYLYRITKNSKYREYGWKIFEALETHAKTKYGYAVVANVTTLPAQTENKMESFFLAETLKYHYLLQAPESLIPLDEYVFNTEAYPLRIRRKN</sequence>
<comment type="caution">
    <text evidence="10">The sequence shown here is derived from an EMBL/GenBank/DDBJ whole genome shotgun (WGS) entry which is preliminary data.</text>
</comment>
<keyword evidence="6" id="KW-0106">Calcium</keyword>
<dbReference type="GO" id="GO:0005975">
    <property type="term" value="P:carbohydrate metabolic process"/>
    <property type="evidence" value="ECO:0007669"/>
    <property type="project" value="InterPro"/>
</dbReference>
<dbReference type="GO" id="GO:0005783">
    <property type="term" value="C:endoplasmic reticulum"/>
    <property type="evidence" value="ECO:0007669"/>
    <property type="project" value="TreeGrafter"/>
</dbReference>
<keyword evidence="4 8" id="KW-0378">Hydrolase</keyword>
<dbReference type="SUPFAM" id="SSF48225">
    <property type="entry name" value="Seven-hairpin glycosidases"/>
    <property type="match status" value="1"/>
</dbReference>
<dbReference type="GO" id="GO:0004571">
    <property type="term" value="F:mannosyl-oligosaccharide 1,2-alpha-mannosidase activity"/>
    <property type="evidence" value="ECO:0007669"/>
    <property type="project" value="InterPro"/>
</dbReference>
<comment type="similarity">
    <text evidence="3 8">Belongs to the glycosyl hydrolase 47 family.</text>
</comment>
<organism evidence="10 11">
    <name type="scientific">Peronospora farinosa</name>
    <dbReference type="NCBI Taxonomy" id="134698"/>
    <lineage>
        <taxon>Eukaryota</taxon>
        <taxon>Sar</taxon>
        <taxon>Stramenopiles</taxon>
        <taxon>Oomycota</taxon>
        <taxon>Peronosporomycetes</taxon>
        <taxon>Peronosporales</taxon>
        <taxon>Peronosporaceae</taxon>
        <taxon>Peronospora</taxon>
    </lineage>
</organism>
<dbReference type="PRINTS" id="PR00747">
    <property type="entry name" value="GLYHDRLASE47"/>
</dbReference>
<evidence type="ECO:0000256" key="8">
    <source>
        <dbReference type="RuleBase" id="RU361193"/>
    </source>
</evidence>
<accession>A0AAV0UI76</accession>
<dbReference type="InterPro" id="IPR001382">
    <property type="entry name" value="Glyco_hydro_47"/>
</dbReference>
<dbReference type="AlphaFoldDB" id="A0AAV0UI76"/>
<gene>
    <name evidence="10" type="ORF">PFR002_LOCUS8164</name>
</gene>
<protein>
    <recommendedName>
        <fullName evidence="8">alpha-1,2-Mannosidase</fullName>
        <ecNumber evidence="8">3.2.1.-</ecNumber>
    </recommendedName>
</protein>
<feature type="disulfide bond" evidence="7">
    <location>
        <begin position="346"/>
        <end position="380"/>
    </location>
</feature>
<keyword evidence="5 7" id="KW-1015">Disulfide bond</keyword>
<keyword evidence="8" id="KW-0326">Glycosidase</keyword>
<comment type="pathway">
    <text evidence="2">Protein modification; protein glycosylation.</text>
</comment>
<dbReference type="InterPro" id="IPR036026">
    <property type="entry name" value="Seven-hairpin_glycosidases"/>
</dbReference>
<proteinExistence type="inferred from homology"/>
<dbReference type="Proteomes" id="UP001159659">
    <property type="component" value="Unassembled WGS sequence"/>
</dbReference>
<feature type="transmembrane region" description="Helical" evidence="9">
    <location>
        <begin position="20"/>
        <end position="37"/>
    </location>
</feature>
<dbReference type="Gene3D" id="1.50.10.10">
    <property type="match status" value="2"/>
</dbReference>
<dbReference type="EMBL" id="CANTFK010000981">
    <property type="protein sequence ID" value="CAI5736711.1"/>
    <property type="molecule type" value="Genomic_DNA"/>
</dbReference>
<evidence type="ECO:0000256" key="6">
    <source>
        <dbReference type="PIRSR" id="PIRSR601382-2"/>
    </source>
</evidence>
<evidence type="ECO:0000256" key="3">
    <source>
        <dbReference type="ARBA" id="ARBA00007658"/>
    </source>
</evidence>
<dbReference type="EC" id="3.2.1.-" evidence="8"/>
<dbReference type="GO" id="GO:0005509">
    <property type="term" value="F:calcium ion binding"/>
    <property type="evidence" value="ECO:0007669"/>
    <property type="project" value="InterPro"/>
</dbReference>
<evidence type="ECO:0000313" key="10">
    <source>
        <dbReference type="EMBL" id="CAI5736711.1"/>
    </source>
</evidence>
<keyword evidence="9" id="KW-0472">Membrane</keyword>
<keyword evidence="9" id="KW-1133">Transmembrane helix</keyword>
<keyword evidence="6" id="KW-0479">Metal-binding</keyword>
<dbReference type="Pfam" id="PF01532">
    <property type="entry name" value="Glyco_hydro_47"/>
    <property type="match status" value="2"/>
</dbReference>
<dbReference type="GO" id="GO:0000139">
    <property type="term" value="C:Golgi membrane"/>
    <property type="evidence" value="ECO:0007669"/>
    <property type="project" value="TreeGrafter"/>
</dbReference>
<evidence type="ECO:0000256" key="5">
    <source>
        <dbReference type="ARBA" id="ARBA00023157"/>
    </source>
</evidence>
<dbReference type="InterPro" id="IPR050749">
    <property type="entry name" value="Glycosyl_Hydrolase_47"/>
</dbReference>
<reference evidence="10" key="1">
    <citation type="submission" date="2022-12" db="EMBL/GenBank/DDBJ databases">
        <authorList>
            <person name="Webb A."/>
        </authorList>
    </citation>
    <scope>NUCLEOTIDE SEQUENCE</scope>
    <source>
        <strain evidence="10">Pf2</strain>
    </source>
</reference>
<evidence type="ECO:0000256" key="2">
    <source>
        <dbReference type="ARBA" id="ARBA00004922"/>
    </source>
</evidence>
<dbReference type="PANTHER" id="PTHR11742:SF6">
    <property type="entry name" value="MANNOSYL-OLIGOSACCHARIDE ALPHA-1,2-MANNOSIDASE IA-RELATED"/>
    <property type="match status" value="1"/>
</dbReference>
<name>A0AAV0UI76_9STRA</name>
<evidence type="ECO:0000256" key="1">
    <source>
        <dbReference type="ARBA" id="ARBA00001913"/>
    </source>
</evidence>
<dbReference type="InterPro" id="IPR012341">
    <property type="entry name" value="6hp_glycosidase-like_sf"/>
</dbReference>
<keyword evidence="9" id="KW-0812">Transmembrane</keyword>
<dbReference type="PANTHER" id="PTHR11742">
    <property type="entry name" value="MANNOSYL-OLIGOSACCHARIDE ALPHA-1,2-MANNOSIDASE-RELATED"/>
    <property type="match status" value="1"/>
</dbReference>
<comment type="cofactor">
    <cofactor evidence="1 6">
        <name>Ca(2+)</name>
        <dbReference type="ChEBI" id="CHEBI:29108"/>
    </cofactor>
</comment>
<evidence type="ECO:0000256" key="9">
    <source>
        <dbReference type="SAM" id="Phobius"/>
    </source>
</evidence>